<sequence length="55" mass="5996">PSEAGIPVILFPPTDPDWCAKEFVSIKGNDLRKKDETFLSSDIRGGVSYGVTVEI</sequence>
<dbReference type="AlphaFoldDB" id="A0A9W7TBE4"/>
<feature type="non-terminal residue" evidence="1">
    <location>
        <position position="55"/>
    </location>
</feature>
<reference evidence="1" key="1">
    <citation type="submission" date="2021-02" db="EMBL/GenBank/DDBJ databases">
        <title>Comparative genomics reveals that relaxation of natural selection precedes convergent phenotypic evolution of cavefish.</title>
        <authorList>
            <person name="Peng Z."/>
        </authorList>
    </citation>
    <scope>NUCLEOTIDE SEQUENCE</scope>
    <source>
        <tissue evidence="1">Muscle</tissue>
    </source>
</reference>
<evidence type="ECO:0000313" key="2">
    <source>
        <dbReference type="Proteomes" id="UP001059041"/>
    </source>
</evidence>
<gene>
    <name evidence="1" type="ORF">IRJ41_014754</name>
</gene>
<accession>A0A9W7TBE4</accession>
<comment type="caution">
    <text evidence="1">The sequence shown here is derived from an EMBL/GenBank/DDBJ whole genome shotgun (WGS) entry which is preliminary data.</text>
</comment>
<dbReference type="EMBL" id="JAFHDT010000021">
    <property type="protein sequence ID" value="KAI7794120.1"/>
    <property type="molecule type" value="Genomic_DNA"/>
</dbReference>
<protein>
    <submittedName>
        <fullName evidence="1">Uncharacterized protein</fullName>
    </submittedName>
</protein>
<dbReference type="Proteomes" id="UP001059041">
    <property type="component" value="Linkage Group LG21"/>
</dbReference>
<proteinExistence type="predicted"/>
<name>A0A9W7TBE4_TRIRA</name>
<organism evidence="1 2">
    <name type="scientific">Triplophysa rosa</name>
    <name type="common">Cave loach</name>
    <dbReference type="NCBI Taxonomy" id="992332"/>
    <lineage>
        <taxon>Eukaryota</taxon>
        <taxon>Metazoa</taxon>
        <taxon>Chordata</taxon>
        <taxon>Craniata</taxon>
        <taxon>Vertebrata</taxon>
        <taxon>Euteleostomi</taxon>
        <taxon>Actinopterygii</taxon>
        <taxon>Neopterygii</taxon>
        <taxon>Teleostei</taxon>
        <taxon>Ostariophysi</taxon>
        <taxon>Cypriniformes</taxon>
        <taxon>Nemacheilidae</taxon>
        <taxon>Triplophysa</taxon>
    </lineage>
</organism>
<evidence type="ECO:0000313" key="1">
    <source>
        <dbReference type="EMBL" id="KAI7794120.1"/>
    </source>
</evidence>
<keyword evidence="2" id="KW-1185">Reference proteome</keyword>